<dbReference type="PANTHER" id="PTHR23079">
    <property type="entry name" value="RNA-DEPENDENT RNA POLYMERASE"/>
    <property type="match status" value="1"/>
</dbReference>
<dbReference type="PANTHER" id="PTHR23079:SF55">
    <property type="entry name" value="RNA-DIRECTED RNA POLYMERASE"/>
    <property type="match status" value="1"/>
</dbReference>
<evidence type="ECO:0000256" key="1">
    <source>
        <dbReference type="RuleBase" id="RU363098"/>
    </source>
</evidence>
<dbReference type="InterPro" id="IPR057596">
    <property type="entry name" value="RDRP_core"/>
</dbReference>
<dbReference type="GO" id="GO:0030422">
    <property type="term" value="P:siRNA processing"/>
    <property type="evidence" value="ECO:0007669"/>
    <property type="project" value="TreeGrafter"/>
</dbReference>
<dbReference type="GO" id="GO:0003968">
    <property type="term" value="F:RNA-directed RNA polymerase activity"/>
    <property type="evidence" value="ECO:0007669"/>
    <property type="project" value="UniProtKB-KW"/>
</dbReference>
<protein>
    <recommendedName>
        <fullName evidence="1">RNA-dependent RNA polymerase</fullName>
        <ecNumber evidence="1">2.7.7.48</ecNumber>
    </recommendedName>
</protein>
<organism evidence="3">
    <name type="scientific">Psoroptes ovis</name>
    <name type="common">Sheep scab mite</name>
    <dbReference type="NCBI Taxonomy" id="83912"/>
    <lineage>
        <taxon>Eukaryota</taxon>
        <taxon>Metazoa</taxon>
        <taxon>Ecdysozoa</taxon>
        <taxon>Arthropoda</taxon>
        <taxon>Chelicerata</taxon>
        <taxon>Arachnida</taxon>
        <taxon>Acari</taxon>
        <taxon>Acariformes</taxon>
        <taxon>Sarcoptiformes</taxon>
        <taxon>Astigmata</taxon>
        <taxon>Psoroptidia</taxon>
        <taxon>Sarcoptoidea</taxon>
        <taxon>Psoroptidae</taxon>
        <taxon>Psoroptes</taxon>
    </lineage>
</organism>
<keyword evidence="1" id="KW-0808">Transferase</keyword>
<reference evidence="3" key="1">
    <citation type="submission" date="2018-09" db="EMBL/GenBank/DDBJ databases">
        <authorList>
            <person name="Parvin R."/>
            <person name="Begum J.A."/>
            <person name="Chowdhury E.H."/>
            <person name="Islam M.R."/>
            <person name="Harder T."/>
        </authorList>
    </citation>
    <scope>NUCLEOTIDE SEQUENCE</scope>
</reference>
<gene>
    <name evidence="3" type="primary">PSOVI69g00210</name>
</gene>
<feature type="domain" description="RDRP core" evidence="2">
    <location>
        <begin position="406"/>
        <end position="969"/>
    </location>
</feature>
<name>A0A3B0QJR3_PSOOV</name>
<comment type="catalytic activity">
    <reaction evidence="1">
        <text>RNA(n) + a ribonucleoside 5'-triphosphate = RNA(n+1) + diphosphate</text>
        <dbReference type="Rhea" id="RHEA:21248"/>
        <dbReference type="Rhea" id="RHEA-COMP:14527"/>
        <dbReference type="Rhea" id="RHEA-COMP:17342"/>
        <dbReference type="ChEBI" id="CHEBI:33019"/>
        <dbReference type="ChEBI" id="CHEBI:61557"/>
        <dbReference type="ChEBI" id="CHEBI:140395"/>
        <dbReference type="EC" id="2.7.7.48"/>
    </reaction>
</comment>
<dbReference type="InterPro" id="IPR007855">
    <property type="entry name" value="RDRP"/>
</dbReference>
<dbReference type="GO" id="GO:0031380">
    <property type="term" value="C:nuclear RNA-directed RNA polymerase complex"/>
    <property type="evidence" value="ECO:0007669"/>
    <property type="project" value="TreeGrafter"/>
</dbReference>
<keyword evidence="1" id="KW-0696">RNA-directed RNA polymerase</keyword>
<keyword evidence="1" id="KW-0694">RNA-binding</keyword>
<dbReference type="EMBL" id="LS999203">
    <property type="protein sequence ID" value="SZF06521.1"/>
    <property type="molecule type" value="mRNA"/>
</dbReference>
<accession>A0A3B0QJR3</accession>
<comment type="similarity">
    <text evidence="1">Belongs to the RdRP family.</text>
</comment>
<dbReference type="GO" id="GO:0003723">
    <property type="term" value="F:RNA binding"/>
    <property type="evidence" value="ECO:0007669"/>
    <property type="project" value="UniProtKB-KW"/>
</dbReference>
<dbReference type="EC" id="2.7.7.48" evidence="1"/>
<evidence type="ECO:0000259" key="2">
    <source>
        <dbReference type="Pfam" id="PF05183"/>
    </source>
</evidence>
<keyword evidence="1" id="KW-0548">Nucleotidyltransferase</keyword>
<evidence type="ECO:0000313" key="3">
    <source>
        <dbReference type="EMBL" id="SZF06521.1"/>
    </source>
</evidence>
<dbReference type="Pfam" id="PF05183">
    <property type="entry name" value="RdRP"/>
    <property type="match status" value="1"/>
</dbReference>
<sequence length="1435" mass="169497">MKVDNFFQGIVSHTRFSRVVVKFFLAYLRENGSLISNLFEELRKIFHRNESSTMKFFIEFPFTALCCLMSEISSLKEILLSNGKFDLELQTLSIGSIIDVAYFVNRWNLFPKKWIEIDFNLKLIRIHFYITKIDKETEYRLDINFETIRFIVIDGKYLSNDSENNDFRFYLELDAPPFLYVCTKFNDRLKKKTKIQWNRIDNIFSNFNDNNNDKSLQSSMINDQQPCSKDDNLFGYSFGYRMAVNGKNVLNVIIYLSYVCKDLMPNFSLYMSNVQEASKARPMNLELINEKIDDFFNDEFALNYACKALFYRSYTIMDSLTYDYSLRNMDKFFDNLIEIMNNSPSSSSSFVEELLYSLCTLYETRIFNLNIDLKYLVNGIQRKSLMKPKQSYDRNDHVLVRRADLSPTRIYFNRPIILLRSRFANIANLDYALRLNICDDNKRQISSFNADTYFIRKSIKPKLLSGIRIGDRLYEFLGSSSSQMRDSGVIFYAKDDHQPPLTSKTIREIIGDLSKYKRKVAKYVSRLGLIFSQAMVFYQCEDTTMIVKAADLTTHDKEFCFSDGIGIISKRLAQKFLPLLRLPENYFPSAFQIRHGGSKGMLVCYDDYKKDIIIFRDSMIKFESDDRSLGILKFSMARLLYLNRPFIQILEQQHVPEYVFHRMFIDNTKSLMNALIFEKDALKTMLAYSNRNLPFKKLYNAGLSILNEPFMRRILHHLIRYRLDELKSRARIRLPHSFGRTAFGVIDETQKLNPGEIFFQYSELDDRNCPTENTFIIDNEIVMVTKFPCLSLGDVRKFRAVNIPELSHVKDCIVFPAKGDRPHADEMGGSDLDGDEFAVIWRSDLIFPGDNYKPLDFTSETDRELSEDLNISDIIDFYCNFLVENNVGIIANCHLMFADFHPKGLFSEECEELAKKYSISLDYQKNGVNSTIKRKLKPNKNWIRPDFVDKNSFNNCYLSPKILGQFYRKCSLLESVIYMSDKYLLFYEENCTKRPQSTLTIDGWRKYENEATAIYIDYCHYAVETMEMMGIDSEAALISNVYEDKSDASGLIFDRLFEYFNEKFQLQSKDFDEKEKLLLISAWYTICFEKCHLLQFHFRNQPLIGLPFLIPEELIKLISFKHRYQQQQQQKVNISMFMMENNSTLIELTVDLLLYWIHKMNEMFKYEIKSKIKIDLNGEFMIIGEEEWMRNLIKKKLLENGVKKIHREYFENNNDIIMNSGGGGDTNDSNQFSIIILFEYILYWLSDAINYSNELIRLKQIEEIIFLRYSIYAINFVKILNNKCLETSLSNDQIIEMYRKLIDRKFEQFNTMKKWISTRFLTGAIYHMDIYDQENFQIMNGSINCTKFYHNKSYMRKSLKYYPYQKQEQSNDDIDFDQMNNLNYYKIEHYRIEVIGFNTTISLLRLLLGHPNFYSNVYRKIVLPKSNNIKKFDLN</sequence>
<proteinExistence type="evidence at transcript level"/>